<evidence type="ECO:0000313" key="2">
    <source>
        <dbReference type="EMBL" id="CAB5039751.1"/>
    </source>
</evidence>
<organism evidence="2">
    <name type="scientific">freshwater metagenome</name>
    <dbReference type="NCBI Taxonomy" id="449393"/>
    <lineage>
        <taxon>unclassified sequences</taxon>
        <taxon>metagenomes</taxon>
        <taxon>ecological metagenomes</taxon>
    </lineage>
</organism>
<gene>
    <name evidence="2" type="ORF">UFOPK4150_02226</name>
</gene>
<dbReference type="EMBL" id="CAFBPU010000069">
    <property type="protein sequence ID" value="CAB5039751.1"/>
    <property type="molecule type" value="Genomic_DNA"/>
</dbReference>
<keyword evidence="1" id="KW-0812">Transmembrane</keyword>
<keyword evidence="1" id="KW-0472">Membrane</keyword>
<accession>A0A6J7SFD4</accession>
<protein>
    <submittedName>
        <fullName evidence="2">Unannotated protein</fullName>
    </submittedName>
</protein>
<name>A0A6J7SFD4_9ZZZZ</name>
<dbReference type="AlphaFoldDB" id="A0A6J7SFD4"/>
<feature type="transmembrane region" description="Helical" evidence="1">
    <location>
        <begin position="17"/>
        <end position="39"/>
    </location>
</feature>
<reference evidence="2" key="1">
    <citation type="submission" date="2020-05" db="EMBL/GenBank/DDBJ databases">
        <authorList>
            <person name="Chiriac C."/>
            <person name="Salcher M."/>
            <person name="Ghai R."/>
            <person name="Kavagutti S V."/>
        </authorList>
    </citation>
    <scope>NUCLEOTIDE SEQUENCE</scope>
</reference>
<keyword evidence="1" id="KW-1133">Transmembrane helix</keyword>
<proteinExistence type="predicted"/>
<sequence>MYAWFWRTLPGRWPGKLLATLAALGVVIAILFVVVFPWLEPKLPFNDVTVDEPIYVVTPTPAPSLS</sequence>
<evidence type="ECO:0000256" key="1">
    <source>
        <dbReference type="SAM" id="Phobius"/>
    </source>
</evidence>